<comment type="similarity">
    <text evidence="1">Belongs to the patatin family.</text>
</comment>
<protein>
    <submittedName>
        <fullName evidence="4">Patatin-like phospholipase</fullName>
    </submittedName>
</protein>
<accession>A0A9E7GU54</accession>
<evidence type="ECO:0000313" key="4">
    <source>
        <dbReference type="EMBL" id="URE18129.1"/>
    </source>
</evidence>
<evidence type="ECO:0000256" key="2">
    <source>
        <dbReference type="ARBA" id="ARBA00022801"/>
    </source>
</evidence>
<keyword evidence="3" id="KW-0443">Lipid metabolism</keyword>
<dbReference type="GO" id="GO:0016042">
    <property type="term" value="P:lipid catabolic process"/>
    <property type="evidence" value="ECO:0007669"/>
    <property type="project" value="UniProtKB-KW"/>
</dbReference>
<keyword evidence="3" id="KW-0442">Lipid degradation</keyword>
<keyword evidence="5" id="KW-1185">Reference proteome</keyword>
<organism evidence="4 5">
    <name type="scientific">Musa troglodytarum</name>
    <name type="common">fe'i banana</name>
    <dbReference type="NCBI Taxonomy" id="320322"/>
    <lineage>
        <taxon>Eukaryota</taxon>
        <taxon>Viridiplantae</taxon>
        <taxon>Streptophyta</taxon>
        <taxon>Embryophyta</taxon>
        <taxon>Tracheophyta</taxon>
        <taxon>Spermatophyta</taxon>
        <taxon>Magnoliopsida</taxon>
        <taxon>Liliopsida</taxon>
        <taxon>Zingiberales</taxon>
        <taxon>Musaceae</taxon>
        <taxon>Musa</taxon>
    </lineage>
</organism>
<evidence type="ECO:0000313" key="5">
    <source>
        <dbReference type="Proteomes" id="UP001055439"/>
    </source>
</evidence>
<dbReference type="EMBL" id="CP097509">
    <property type="protein sequence ID" value="URE18129.1"/>
    <property type="molecule type" value="Genomic_DNA"/>
</dbReference>
<keyword evidence="2" id="KW-0378">Hydrolase</keyword>
<dbReference type="PANTHER" id="PTHR32241">
    <property type="entry name" value="PATATIN-LIKE PROTEIN 6"/>
    <property type="match status" value="1"/>
</dbReference>
<dbReference type="PANTHER" id="PTHR32241:SF3">
    <property type="entry name" value="PATATIN-LIKE PROTEIN 6"/>
    <property type="match status" value="1"/>
</dbReference>
<dbReference type="AlphaFoldDB" id="A0A9E7GU54"/>
<evidence type="ECO:0000256" key="1">
    <source>
        <dbReference type="ARBA" id="ARBA00010240"/>
    </source>
</evidence>
<dbReference type="Proteomes" id="UP001055439">
    <property type="component" value="Chromosome 7"/>
</dbReference>
<evidence type="ECO:0000256" key="3">
    <source>
        <dbReference type="ARBA" id="ARBA00022963"/>
    </source>
</evidence>
<proteinExistence type="inferred from homology"/>
<dbReference type="GO" id="GO:0016787">
    <property type="term" value="F:hydrolase activity"/>
    <property type="evidence" value="ECO:0007669"/>
    <property type="project" value="UniProtKB-KW"/>
</dbReference>
<gene>
    <name evidence="4" type="ORF">MUK42_11319</name>
</gene>
<name>A0A9E7GU54_9LILI</name>
<reference evidence="4" key="1">
    <citation type="submission" date="2022-05" db="EMBL/GenBank/DDBJ databases">
        <title>The Musa troglodytarum L. genome provides insights into the mechanism of non-climacteric behaviour and enrichment of carotenoids.</title>
        <authorList>
            <person name="Wang J."/>
        </authorList>
    </citation>
    <scope>NUCLEOTIDE SEQUENCE</scope>
    <source>
        <tissue evidence="4">Leaf</tissue>
    </source>
</reference>
<sequence>MSMEAMERIMKEAFGDRLTLCNIVKQVLISCYELQSFFSLIFSRANALESESFDF</sequence>